<feature type="chain" id="PRO_5041418960" description="Secreted protein" evidence="2">
    <location>
        <begin position="18"/>
        <end position="87"/>
    </location>
</feature>
<feature type="signal peptide" evidence="2">
    <location>
        <begin position="1"/>
        <end position="17"/>
    </location>
</feature>
<evidence type="ECO:0000256" key="1">
    <source>
        <dbReference type="SAM" id="MobiDB-lite"/>
    </source>
</evidence>
<dbReference type="EMBL" id="CATQJL010000001">
    <property type="protein sequence ID" value="CAJ0588501.1"/>
    <property type="molecule type" value="Genomic_DNA"/>
</dbReference>
<organism evidence="3 4">
    <name type="scientific">Cylicocyclus nassatus</name>
    <name type="common">Nematode worm</name>
    <dbReference type="NCBI Taxonomy" id="53992"/>
    <lineage>
        <taxon>Eukaryota</taxon>
        <taxon>Metazoa</taxon>
        <taxon>Ecdysozoa</taxon>
        <taxon>Nematoda</taxon>
        <taxon>Chromadorea</taxon>
        <taxon>Rhabditida</taxon>
        <taxon>Rhabditina</taxon>
        <taxon>Rhabditomorpha</taxon>
        <taxon>Strongyloidea</taxon>
        <taxon>Strongylidae</taxon>
        <taxon>Cylicocyclus</taxon>
    </lineage>
</organism>
<proteinExistence type="predicted"/>
<dbReference type="AlphaFoldDB" id="A0AA36GHF7"/>
<keyword evidence="4" id="KW-1185">Reference proteome</keyword>
<sequence length="87" mass="9706">MLLEFVALIALIHSTFGLDRGQATAPPRAGVVQARPGKRPLSGFPLNRPLPQPRTMPRGPGGPGMEMMRTRNVFERTKKNWKKRTQS</sequence>
<evidence type="ECO:0000256" key="2">
    <source>
        <dbReference type="SAM" id="SignalP"/>
    </source>
</evidence>
<accession>A0AA36GHF7</accession>
<name>A0AA36GHF7_CYLNA</name>
<comment type="caution">
    <text evidence="3">The sequence shown here is derived from an EMBL/GenBank/DDBJ whole genome shotgun (WGS) entry which is preliminary data.</text>
</comment>
<feature type="region of interest" description="Disordered" evidence="1">
    <location>
        <begin position="19"/>
        <end position="87"/>
    </location>
</feature>
<reference evidence="3" key="1">
    <citation type="submission" date="2023-07" db="EMBL/GenBank/DDBJ databases">
        <authorList>
            <consortium name="CYATHOMIX"/>
        </authorList>
    </citation>
    <scope>NUCLEOTIDE SEQUENCE</scope>
    <source>
        <strain evidence="3">N/A</strain>
    </source>
</reference>
<evidence type="ECO:0000313" key="4">
    <source>
        <dbReference type="Proteomes" id="UP001176961"/>
    </source>
</evidence>
<evidence type="ECO:0008006" key="5">
    <source>
        <dbReference type="Google" id="ProtNLM"/>
    </source>
</evidence>
<feature type="compositionally biased region" description="Basic and acidic residues" evidence="1">
    <location>
        <begin position="68"/>
        <end position="78"/>
    </location>
</feature>
<protein>
    <recommendedName>
        <fullName evidence="5">Secreted protein</fullName>
    </recommendedName>
</protein>
<gene>
    <name evidence="3" type="ORF">CYNAS_LOCUS484</name>
</gene>
<keyword evidence="2" id="KW-0732">Signal</keyword>
<evidence type="ECO:0000313" key="3">
    <source>
        <dbReference type="EMBL" id="CAJ0588501.1"/>
    </source>
</evidence>
<dbReference type="Proteomes" id="UP001176961">
    <property type="component" value="Unassembled WGS sequence"/>
</dbReference>